<keyword evidence="3 6" id="KW-0812">Transmembrane</keyword>
<feature type="transmembrane region" description="Helical" evidence="6">
    <location>
        <begin position="474"/>
        <end position="493"/>
    </location>
</feature>
<dbReference type="Pfam" id="PF02133">
    <property type="entry name" value="Transp_cyt_pur"/>
    <property type="match status" value="1"/>
</dbReference>
<feature type="transmembrane region" description="Helical" evidence="6">
    <location>
        <begin position="59"/>
        <end position="83"/>
    </location>
</feature>
<dbReference type="EMBL" id="BTFZ01000012">
    <property type="protein sequence ID" value="GMM37686.1"/>
    <property type="molecule type" value="Genomic_DNA"/>
</dbReference>
<evidence type="ECO:0000256" key="1">
    <source>
        <dbReference type="ARBA" id="ARBA00004141"/>
    </source>
</evidence>
<sequence>MRNFLVLRENQDVTYLKNHDVVPMPISRRIWGFWTFLSFYSIGNVSVATWSAGSSLLSIGINVGEIMGCIVIGNIFICLAYFFVSAPGYDFHVGYTMLQRVIFGIRGCYLGILIRILLSIVWYASDAWMGGLILGNIFSSWSSDYFNLTNTFSESVPFSRKDLIGFVLFQLIQLPFFLIRPEKLRFLIHVGCVTCFFSMLGLTIWAVALNGGDDGPLMDTPNTLAPSAHGWAWISGVTSWYGSLLTGIVNSSDYTRFSKNTRSSWAGVPVGNLVMGTVIPLMGLATASALDGKYDEQFWTPSQIMDQILTNDYSPKARAAVFFCAFGVLTSQLAINVVGNGISGGTDIAGLLPKFFNIRRGAIATALLSWAACPWLYYNSSSNFYLVMSAFSVFLSPFVGIIVCEHWIKRKRTIKLSDLYTFDSDGIYYYTKGFNWQNIIIWIIGFAPGVPGLVKSVNTNAHVNSGIINYFQGNSLFGFCISFFLCYISGLIFPSTVSTEIDEVDEFDTFTEQEAADLGVIPYDASAIKEF</sequence>
<evidence type="ECO:0000256" key="5">
    <source>
        <dbReference type="ARBA" id="ARBA00023136"/>
    </source>
</evidence>
<evidence type="ECO:0000256" key="4">
    <source>
        <dbReference type="ARBA" id="ARBA00022989"/>
    </source>
</evidence>
<reference evidence="7 8" key="1">
    <citation type="journal article" date="2023" name="Elife">
        <title>Identification of key yeast species and microbe-microbe interactions impacting larval growth of Drosophila in the wild.</title>
        <authorList>
            <person name="Mure A."/>
            <person name="Sugiura Y."/>
            <person name="Maeda R."/>
            <person name="Honda K."/>
            <person name="Sakurai N."/>
            <person name="Takahashi Y."/>
            <person name="Watada M."/>
            <person name="Katoh T."/>
            <person name="Gotoh A."/>
            <person name="Gotoh Y."/>
            <person name="Taniguchi I."/>
            <person name="Nakamura K."/>
            <person name="Hayashi T."/>
            <person name="Katayama T."/>
            <person name="Uemura T."/>
            <person name="Hattori Y."/>
        </authorList>
    </citation>
    <scope>NUCLEOTIDE SEQUENCE [LARGE SCALE GENOMIC DNA]</scope>
    <source>
        <strain evidence="7 8">SC-9</strain>
    </source>
</reference>
<dbReference type="RefSeq" id="XP_064854682.1">
    <property type="nucleotide sequence ID" value="XM_064998610.1"/>
</dbReference>
<gene>
    <name evidence="7" type="ORF">DASC09_050110</name>
</gene>
<evidence type="ECO:0000256" key="3">
    <source>
        <dbReference type="ARBA" id="ARBA00022692"/>
    </source>
</evidence>
<dbReference type="PANTHER" id="PTHR30618">
    <property type="entry name" value="NCS1 FAMILY PURINE/PYRIMIDINE TRANSPORTER"/>
    <property type="match status" value="1"/>
</dbReference>
<dbReference type="CDD" id="cd11482">
    <property type="entry name" value="SLC-NCS1sbd_NRT1-like"/>
    <property type="match status" value="1"/>
</dbReference>
<keyword evidence="8" id="KW-1185">Reference proteome</keyword>
<name>A0AAV5QT33_9ASCO</name>
<feature type="transmembrane region" description="Helical" evidence="6">
    <location>
        <begin position="33"/>
        <end position="53"/>
    </location>
</feature>
<feature type="transmembrane region" description="Helical" evidence="6">
    <location>
        <begin position="360"/>
        <end position="378"/>
    </location>
</feature>
<organism evidence="7 8">
    <name type="scientific">Saccharomycopsis crataegensis</name>
    <dbReference type="NCBI Taxonomy" id="43959"/>
    <lineage>
        <taxon>Eukaryota</taxon>
        <taxon>Fungi</taxon>
        <taxon>Dikarya</taxon>
        <taxon>Ascomycota</taxon>
        <taxon>Saccharomycotina</taxon>
        <taxon>Saccharomycetes</taxon>
        <taxon>Saccharomycopsidaceae</taxon>
        <taxon>Saccharomycopsis</taxon>
    </lineage>
</organism>
<keyword evidence="5 6" id="KW-0472">Membrane</keyword>
<evidence type="ECO:0000313" key="8">
    <source>
        <dbReference type="Proteomes" id="UP001360560"/>
    </source>
</evidence>
<evidence type="ECO:0000256" key="2">
    <source>
        <dbReference type="ARBA" id="ARBA00008974"/>
    </source>
</evidence>
<accession>A0AAV5QT33</accession>
<dbReference type="Gene3D" id="1.10.4160.10">
    <property type="entry name" value="Hydantoin permease"/>
    <property type="match status" value="1"/>
</dbReference>
<feature type="transmembrane region" description="Helical" evidence="6">
    <location>
        <begin position="186"/>
        <end position="208"/>
    </location>
</feature>
<feature type="transmembrane region" description="Helical" evidence="6">
    <location>
        <begin position="163"/>
        <end position="179"/>
    </location>
</feature>
<dbReference type="GO" id="GO:0005886">
    <property type="term" value="C:plasma membrane"/>
    <property type="evidence" value="ECO:0007669"/>
    <property type="project" value="TreeGrafter"/>
</dbReference>
<comment type="similarity">
    <text evidence="2">Belongs to the purine-cytosine permease (2.A.39) family.</text>
</comment>
<feature type="transmembrane region" description="Helical" evidence="6">
    <location>
        <begin position="103"/>
        <end position="124"/>
    </location>
</feature>
<feature type="transmembrane region" description="Helical" evidence="6">
    <location>
        <begin position="436"/>
        <end position="454"/>
    </location>
</feature>
<evidence type="ECO:0000256" key="6">
    <source>
        <dbReference type="SAM" id="Phobius"/>
    </source>
</evidence>
<feature type="transmembrane region" description="Helical" evidence="6">
    <location>
        <begin position="228"/>
        <end position="249"/>
    </location>
</feature>
<dbReference type="InterPro" id="IPR001248">
    <property type="entry name" value="Pur-cyt_permease"/>
</dbReference>
<comment type="caution">
    <text evidence="7">The sequence shown here is derived from an EMBL/GenBank/DDBJ whole genome shotgun (WGS) entry which is preliminary data.</text>
</comment>
<dbReference type="PANTHER" id="PTHR30618:SF15">
    <property type="entry name" value="NICOTINAMIDE RIBOSIDE TRANSPORTER 1-RELATED"/>
    <property type="match status" value="1"/>
</dbReference>
<dbReference type="AlphaFoldDB" id="A0AAV5QT33"/>
<proteinExistence type="inferred from homology"/>
<feature type="transmembrane region" description="Helical" evidence="6">
    <location>
        <begin position="319"/>
        <end position="339"/>
    </location>
</feature>
<dbReference type="InterPro" id="IPR045225">
    <property type="entry name" value="Uracil/uridine/allantoin_perm"/>
</dbReference>
<comment type="subcellular location">
    <subcellularLocation>
        <location evidence="1">Membrane</location>
        <topology evidence="1">Multi-pass membrane protein</topology>
    </subcellularLocation>
</comment>
<protein>
    <submittedName>
        <fullName evidence="7">Uncharacterized protein</fullName>
    </submittedName>
</protein>
<feature type="transmembrane region" description="Helical" evidence="6">
    <location>
        <begin position="384"/>
        <end position="408"/>
    </location>
</feature>
<feature type="transmembrane region" description="Helical" evidence="6">
    <location>
        <begin position="270"/>
        <end position="290"/>
    </location>
</feature>
<dbReference type="Proteomes" id="UP001360560">
    <property type="component" value="Unassembled WGS sequence"/>
</dbReference>
<dbReference type="GeneID" id="90075661"/>
<evidence type="ECO:0000313" key="7">
    <source>
        <dbReference type="EMBL" id="GMM37686.1"/>
    </source>
</evidence>
<dbReference type="GO" id="GO:0015205">
    <property type="term" value="F:nucleobase transmembrane transporter activity"/>
    <property type="evidence" value="ECO:0007669"/>
    <property type="project" value="TreeGrafter"/>
</dbReference>
<keyword evidence="4 6" id="KW-1133">Transmembrane helix</keyword>